<dbReference type="Gene3D" id="1.10.10.1100">
    <property type="entry name" value="BFD-like [2Fe-2S]-binding domain"/>
    <property type="match status" value="1"/>
</dbReference>
<evidence type="ECO:0000256" key="1">
    <source>
        <dbReference type="ARBA" id="ARBA00022485"/>
    </source>
</evidence>
<evidence type="ECO:0000313" key="6">
    <source>
        <dbReference type="EMBL" id="BEQ15602.1"/>
    </source>
</evidence>
<dbReference type="InterPro" id="IPR017900">
    <property type="entry name" value="4Fe4S_Fe_S_CS"/>
</dbReference>
<evidence type="ECO:0000313" key="7">
    <source>
        <dbReference type="Proteomes" id="UP001366166"/>
    </source>
</evidence>
<dbReference type="PROSITE" id="PS51379">
    <property type="entry name" value="4FE4S_FER_2"/>
    <property type="match status" value="2"/>
</dbReference>
<dbReference type="GO" id="GO:0046872">
    <property type="term" value="F:metal ion binding"/>
    <property type="evidence" value="ECO:0007669"/>
    <property type="project" value="UniProtKB-KW"/>
</dbReference>
<proteinExistence type="predicted"/>
<dbReference type="InterPro" id="IPR007419">
    <property type="entry name" value="BFD-like_2Fe2S-bd_dom"/>
</dbReference>
<keyword evidence="2" id="KW-0479">Metal-binding</keyword>
<dbReference type="InterPro" id="IPR041854">
    <property type="entry name" value="BFD-like_2Fe2S-bd_dom_sf"/>
</dbReference>
<reference evidence="7" key="1">
    <citation type="journal article" date="2023" name="Arch. Microbiol.">
        <title>Desulfoferula mesophilus gen. nov. sp. nov., a mesophilic sulfate-reducing bacterium isolated from a brackish lake sediment.</title>
        <authorList>
            <person name="Watanabe T."/>
            <person name="Yabe T."/>
            <person name="Tsuji J.M."/>
            <person name="Fukui M."/>
        </authorList>
    </citation>
    <scope>NUCLEOTIDE SEQUENCE [LARGE SCALE GENOMIC DNA]</scope>
    <source>
        <strain evidence="7">12FAK</strain>
    </source>
</reference>
<dbReference type="Pfam" id="PF04324">
    <property type="entry name" value="Fer2_BFD"/>
    <property type="match status" value="1"/>
</dbReference>
<dbReference type="Proteomes" id="UP001366166">
    <property type="component" value="Chromosome"/>
</dbReference>
<keyword evidence="4" id="KW-0411">Iron-sulfur</keyword>
<dbReference type="GO" id="GO:0051539">
    <property type="term" value="F:4 iron, 4 sulfur cluster binding"/>
    <property type="evidence" value="ECO:0007669"/>
    <property type="project" value="UniProtKB-KW"/>
</dbReference>
<evidence type="ECO:0000256" key="2">
    <source>
        <dbReference type="ARBA" id="ARBA00022723"/>
    </source>
</evidence>
<dbReference type="EMBL" id="AP028679">
    <property type="protein sequence ID" value="BEQ15602.1"/>
    <property type="molecule type" value="Genomic_DNA"/>
</dbReference>
<sequence>MKTVRVQPQVDMELCRGCKNCQMVCPVYAIEVARVDGKPQVNINFDVCVGCWNCEQRCPDHAISMVPCEPFDLATDVSRFDYDEIRALCRKAHFHPKQIVCYCTATRAEELAAAILDGASDPAQLVRATGAGSGCGIECNQPILRFLEAAGKTFERPKQSYQWYGRTATVWDVSDKVKKEHPGFRFDNDRELLDSVVDAPVHDLKS</sequence>
<evidence type="ECO:0000256" key="3">
    <source>
        <dbReference type="ARBA" id="ARBA00023004"/>
    </source>
</evidence>
<dbReference type="Gene3D" id="3.30.70.20">
    <property type="match status" value="1"/>
</dbReference>
<dbReference type="PANTHER" id="PTHR43687">
    <property type="entry name" value="ADENYLYLSULFATE REDUCTASE, BETA SUBUNIT"/>
    <property type="match status" value="1"/>
</dbReference>
<gene>
    <name evidence="6" type="ORF">FAK_26680</name>
</gene>
<keyword evidence="3" id="KW-0408">Iron</keyword>
<accession>A0AAU9F291</accession>
<dbReference type="InterPro" id="IPR050572">
    <property type="entry name" value="Fe-S_Ferredoxin"/>
</dbReference>
<protein>
    <submittedName>
        <fullName evidence="6">4Fe-4S ferredoxin</fullName>
    </submittedName>
</protein>
<dbReference type="SUPFAM" id="SSF54862">
    <property type="entry name" value="4Fe-4S ferredoxins"/>
    <property type="match status" value="1"/>
</dbReference>
<dbReference type="PANTHER" id="PTHR43687:SF1">
    <property type="entry name" value="FERREDOXIN III"/>
    <property type="match status" value="1"/>
</dbReference>
<dbReference type="KEGG" id="dmp:FAK_26680"/>
<dbReference type="PROSITE" id="PS00198">
    <property type="entry name" value="4FE4S_FER_1"/>
    <property type="match status" value="2"/>
</dbReference>
<evidence type="ECO:0000256" key="4">
    <source>
        <dbReference type="ARBA" id="ARBA00023014"/>
    </source>
</evidence>
<keyword evidence="7" id="KW-1185">Reference proteome</keyword>
<evidence type="ECO:0000259" key="5">
    <source>
        <dbReference type="PROSITE" id="PS51379"/>
    </source>
</evidence>
<dbReference type="AlphaFoldDB" id="A0AAU9F291"/>
<dbReference type="Pfam" id="PF12838">
    <property type="entry name" value="Fer4_7"/>
    <property type="match status" value="1"/>
</dbReference>
<name>A0AAU9F291_9BACT</name>
<feature type="domain" description="4Fe-4S ferredoxin-type" evidence="5">
    <location>
        <begin position="6"/>
        <end position="35"/>
    </location>
</feature>
<organism evidence="6 7">
    <name type="scientific">Desulfoferula mesophila</name>
    <dbReference type="NCBI Taxonomy" id="3058419"/>
    <lineage>
        <taxon>Bacteria</taxon>
        <taxon>Pseudomonadati</taxon>
        <taxon>Thermodesulfobacteriota</taxon>
        <taxon>Desulfarculia</taxon>
        <taxon>Desulfarculales</taxon>
        <taxon>Desulfarculaceae</taxon>
        <taxon>Desulfoferula</taxon>
    </lineage>
</organism>
<dbReference type="InterPro" id="IPR017896">
    <property type="entry name" value="4Fe4S_Fe-S-bd"/>
</dbReference>
<dbReference type="RefSeq" id="WP_338600228.1">
    <property type="nucleotide sequence ID" value="NZ_AP028679.1"/>
</dbReference>
<keyword evidence="1" id="KW-0004">4Fe-4S</keyword>
<feature type="domain" description="4Fe-4S ferredoxin-type" evidence="5">
    <location>
        <begin position="39"/>
        <end position="68"/>
    </location>
</feature>